<gene>
    <name evidence="3" type="ORF">PFISCL1PPCAC_2480</name>
</gene>
<keyword evidence="2" id="KW-0472">Membrane</keyword>
<feature type="non-terminal residue" evidence="3">
    <location>
        <position position="92"/>
    </location>
</feature>
<protein>
    <recommendedName>
        <fullName evidence="5">CX domain-containing protein</fullName>
    </recommendedName>
</protein>
<feature type="region of interest" description="Disordered" evidence="1">
    <location>
        <begin position="71"/>
        <end position="92"/>
    </location>
</feature>
<accession>A0AAV5UY95</accession>
<dbReference type="PANTHER" id="PTHR47520">
    <property type="entry name" value="CX DOMAIN-CONTAINING PROTEIN-RELATED"/>
    <property type="match status" value="1"/>
</dbReference>
<proteinExistence type="predicted"/>
<dbReference type="Proteomes" id="UP001432322">
    <property type="component" value="Unassembled WGS sequence"/>
</dbReference>
<reference evidence="3" key="1">
    <citation type="submission" date="2023-10" db="EMBL/GenBank/DDBJ databases">
        <title>Genome assembly of Pristionchus species.</title>
        <authorList>
            <person name="Yoshida K."/>
            <person name="Sommer R.J."/>
        </authorList>
    </citation>
    <scope>NUCLEOTIDE SEQUENCE</scope>
    <source>
        <strain evidence="3">RS5133</strain>
    </source>
</reference>
<feature type="transmembrane region" description="Helical" evidence="2">
    <location>
        <begin position="32"/>
        <end position="54"/>
    </location>
</feature>
<evidence type="ECO:0000313" key="4">
    <source>
        <dbReference type="Proteomes" id="UP001432322"/>
    </source>
</evidence>
<dbReference type="EMBL" id="BTSY01000001">
    <property type="protein sequence ID" value="GMT11183.1"/>
    <property type="molecule type" value="Genomic_DNA"/>
</dbReference>
<dbReference type="AlphaFoldDB" id="A0AAV5UY95"/>
<sequence length="92" mass="10698">LFEFAWLCPKSQKCCGWECCEPEGFFQSELGAFFLFIGLMVLVVVLSGVCLFILEKRKEIRPANVERYGNRRVDHYTDNRRPPPRPTARSNL</sequence>
<feature type="compositionally biased region" description="Basic and acidic residues" evidence="1">
    <location>
        <begin position="71"/>
        <end position="81"/>
    </location>
</feature>
<keyword evidence="2" id="KW-1133">Transmembrane helix</keyword>
<dbReference type="PANTHER" id="PTHR47520:SF13">
    <property type="entry name" value="PROTEIN CBG10012"/>
    <property type="match status" value="1"/>
</dbReference>
<comment type="caution">
    <text evidence="3">The sequence shown here is derived from an EMBL/GenBank/DDBJ whole genome shotgun (WGS) entry which is preliminary data.</text>
</comment>
<evidence type="ECO:0008006" key="5">
    <source>
        <dbReference type="Google" id="ProtNLM"/>
    </source>
</evidence>
<evidence type="ECO:0000256" key="2">
    <source>
        <dbReference type="SAM" id="Phobius"/>
    </source>
</evidence>
<keyword evidence="2" id="KW-0812">Transmembrane</keyword>
<evidence type="ECO:0000313" key="3">
    <source>
        <dbReference type="EMBL" id="GMT11183.1"/>
    </source>
</evidence>
<keyword evidence="4" id="KW-1185">Reference proteome</keyword>
<organism evidence="3 4">
    <name type="scientific">Pristionchus fissidentatus</name>
    <dbReference type="NCBI Taxonomy" id="1538716"/>
    <lineage>
        <taxon>Eukaryota</taxon>
        <taxon>Metazoa</taxon>
        <taxon>Ecdysozoa</taxon>
        <taxon>Nematoda</taxon>
        <taxon>Chromadorea</taxon>
        <taxon>Rhabditida</taxon>
        <taxon>Rhabditina</taxon>
        <taxon>Diplogasteromorpha</taxon>
        <taxon>Diplogasteroidea</taxon>
        <taxon>Neodiplogasteridae</taxon>
        <taxon>Pristionchus</taxon>
    </lineage>
</organism>
<name>A0AAV5UY95_9BILA</name>
<feature type="non-terminal residue" evidence="3">
    <location>
        <position position="1"/>
    </location>
</feature>
<evidence type="ECO:0000256" key="1">
    <source>
        <dbReference type="SAM" id="MobiDB-lite"/>
    </source>
</evidence>